<dbReference type="OrthoDB" id="2639189at2759"/>
<dbReference type="InterPro" id="IPR040898">
    <property type="entry name" value="CxC6"/>
</dbReference>
<feature type="domain" description="CxC6 like cysteine cluster associated with KDZ" evidence="2">
    <location>
        <begin position="107"/>
        <end position="170"/>
    </location>
</feature>
<reference evidence="3 4" key="1">
    <citation type="journal article" date="2016" name="Mol. Biol. Evol.">
        <title>Comparative Genomics of Early-Diverging Mushroom-Forming Fungi Provides Insights into the Origins of Lignocellulose Decay Capabilities.</title>
        <authorList>
            <person name="Nagy L.G."/>
            <person name="Riley R."/>
            <person name="Tritt A."/>
            <person name="Adam C."/>
            <person name="Daum C."/>
            <person name="Floudas D."/>
            <person name="Sun H."/>
            <person name="Yadav J.S."/>
            <person name="Pangilinan J."/>
            <person name="Larsson K.H."/>
            <person name="Matsuura K."/>
            <person name="Barry K."/>
            <person name="Labutti K."/>
            <person name="Kuo R."/>
            <person name="Ohm R.A."/>
            <person name="Bhattacharya S.S."/>
            <person name="Shirouzu T."/>
            <person name="Yoshinaga Y."/>
            <person name="Martin F.M."/>
            <person name="Grigoriev I.V."/>
            <person name="Hibbett D.S."/>
        </authorList>
    </citation>
    <scope>NUCLEOTIDE SEQUENCE [LARGE SCALE GENOMIC DNA]</scope>
    <source>
        <strain evidence="3 4">CBS 109695</strain>
    </source>
</reference>
<dbReference type="Proteomes" id="UP000076532">
    <property type="component" value="Unassembled WGS sequence"/>
</dbReference>
<dbReference type="STRING" id="436010.A0A166R311"/>
<evidence type="ECO:0000256" key="1">
    <source>
        <dbReference type="SAM" id="MobiDB-lite"/>
    </source>
</evidence>
<protein>
    <recommendedName>
        <fullName evidence="2">CxC6 like cysteine cluster associated with KDZ domain-containing protein</fullName>
    </recommendedName>
</protein>
<keyword evidence="4" id="KW-1185">Reference proteome</keyword>
<dbReference type="AlphaFoldDB" id="A0A166R311"/>
<name>A0A166R311_9AGAM</name>
<gene>
    <name evidence="3" type="ORF">FIBSPDRAFT_730130</name>
</gene>
<dbReference type="EMBL" id="KV417506">
    <property type="protein sequence ID" value="KZP27844.1"/>
    <property type="molecule type" value="Genomic_DNA"/>
</dbReference>
<evidence type="ECO:0000313" key="4">
    <source>
        <dbReference type="Proteomes" id="UP000076532"/>
    </source>
</evidence>
<evidence type="ECO:0000259" key="2">
    <source>
        <dbReference type="Pfam" id="PF18721"/>
    </source>
</evidence>
<accession>A0A166R311</accession>
<feature type="region of interest" description="Disordered" evidence="1">
    <location>
        <begin position="239"/>
        <end position="258"/>
    </location>
</feature>
<proteinExistence type="predicted"/>
<dbReference type="Pfam" id="PF18721">
    <property type="entry name" value="CxC6"/>
    <property type="match status" value="1"/>
</dbReference>
<organism evidence="3 4">
    <name type="scientific">Athelia psychrophila</name>
    <dbReference type="NCBI Taxonomy" id="1759441"/>
    <lineage>
        <taxon>Eukaryota</taxon>
        <taxon>Fungi</taxon>
        <taxon>Dikarya</taxon>
        <taxon>Basidiomycota</taxon>
        <taxon>Agaricomycotina</taxon>
        <taxon>Agaricomycetes</taxon>
        <taxon>Agaricomycetidae</taxon>
        <taxon>Atheliales</taxon>
        <taxon>Atheliaceae</taxon>
        <taxon>Athelia</taxon>
    </lineage>
</organism>
<sequence>MALSGRKAADLEDAGWRFGFKLTTDHVWDAWAIFCLLEDRTARNVHLELPHTGEQKDRLQAAMQERNERIIHFGQPELLHYCDRCTRIYKKVDADGNVTYGVCQPIVSDGITLGRPCCGVFRCTDPLLNNRHRFCGQHDDKHYQCAIIGCDSPISKGKVCADPQHRRMEELRDAKGRSAFSLKERLQRAQVSHQNDSMAAEPEQAQEDVEENVVWFEVDERTAAVELFVAEDPGCIGIRDDGPDTPLEPCGTKPDTGNRKFKAQFARRRTHSEQTMVRCCGVIVAISTFYGAEAVSNVLQMMKQVFTVPGARKPEHLVYDTACDAKRQAESQGDPWFSDVGMCVDVWHLLNKHKTTHEYCQLHCNPADYPELLSENGESWYFNTSIAEQVNVWLGGFHSICREMLPVKYEFFLHEMIRRRNILTVDKLRAQGYHPQHAPPVDIE</sequence>
<evidence type="ECO:0000313" key="3">
    <source>
        <dbReference type="EMBL" id="KZP27844.1"/>
    </source>
</evidence>